<dbReference type="Proteomes" id="UP000317243">
    <property type="component" value="Unassembled WGS sequence"/>
</dbReference>
<protein>
    <recommendedName>
        <fullName evidence="3">WD domain, G-beta repeat</fullName>
    </recommendedName>
</protein>
<dbReference type="EMBL" id="SIHI01000001">
    <property type="protein sequence ID" value="TWT58834.1"/>
    <property type="molecule type" value="Genomic_DNA"/>
</dbReference>
<dbReference type="InterPro" id="IPR015943">
    <property type="entry name" value="WD40/YVTN_repeat-like_dom_sf"/>
</dbReference>
<reference evidence="1 2" key="1">
    <citation type="submission" date="2019-02" db="EMBL/GenBank/DDBJ databases">
        <title>Deep-cultivation of Planctomycetes and their phenomic and genomic characterization uncovers novel biology.</title>
        <authorList>
            <person name="Wiegand S."/>
            <person name="Jogler M."/>
            <person name="Boedeker C."/>
            <person name="Pinto D."/>
            <person name="Vollmers J."/>
            <person name="Rivas-Marin E."/>
            <person name="Kohn T."/>
            <person name="Peeters S.H."/>
            <person name="Heuer A."/>
            <person name="Rast P."/>
            <person name="Oberbeckmann S."/>
            <person name="Bunk B."/>
            <person name="Jeske O."/>
            <person name="Meyerdierks A."/>
            <person name="Storesund J.E."/>
            <person name="Kallscheuer N."/>
            <person name="Luecker S."/>
            <person name="Lage O.M."/>
            <person name="Pohl T."/>
            <person name="Merkel B.J."/>
            <person name="Hornburger P."/>
            <person name="Mueller R.-W."/>
            <person name="Bruemmer F."/>
            <person name="Labrenz M."/>
            <person name="Spormann A.M."/>
            <person name="Op Den Camp H."/>
            <person name="Overmann J."/>
            <person name="Amann R."/>
            <person name="Jetten M.S.M."/>
            <person name="Mascher T."/>
            <person name="Medema M.H."/>
            <person name="Devos D.P."/>
            <person name="Kaster A.-K."/>
            <person name="Ovreas L."/>
            <person name="Rohde M."/>
            <person name="Galperin M.Y."/>
            <person name="Jogler C."/>
        </authorList>
    </citation>
    <scope>NUCLEOTIDE SEQUENCE [LARGE SCALE GENOMIC DNA]</scope>
    <source>
        <strain evidence="1 2">KOR42</strain>
    </source>
</reference>
<dbReference type="SUPFAM" id="SSF69322">
    <property type="entry name" value="Tricorn protease domain 2"/>
    <property type="match status" value="1"/>
</dbReference>
<proteinExistence type="predicted"/>
<accession>A0A5C5X7E9</accession>
<evidence type="ECO:0000313" key="2">
    <source>
        <dbReference type="Proteomes" id="UP000317243"/>
    </source>
</evidence>
<dbReference type="AlphaFoldDB" id="A0A5C5X7E9"/>
<dbReference type="RefSeq" id="WP_146509498.1">
    <property type="nucleotide sequence ID" value="NZ_SIHI01000001.1"/>
</dbReference>
<evidence type="ECO:0000313" key="1">
    <source>
        <dbReference type="EMBL" id="TWT58834.1"/>
    </source>
</evidence>
<keyword evidence="2" id="KW-1185">Reference proteome</keyword>
<dbReference type="Gene3D" id="2.130.10.10">
    <property type="entry name" value="YVTN repeat-like/Quinoprotein amine dehydrogenase"/>
    <property type="match status" value="1"/>
</dbReference>
<sequence>MPRIPNCCFHTRTGQEFVALNAFIERGQREGWENLEGEDEPTDTRQPLASAVLSAIRRANDVGDVEGLHERFPRAHGPFIDMLEENGQSLPFVILLDDGRIVTRIGSPWEAGRVIVIDDREISELGPEVISVGISPNRRFFALATKSGVSIRQGLDGPESVRLPWPSGKEGVPSEFTVEAISGTPTITTLCPFDSGEKVLLVSPEGVFVLGHERADRLLPTKEQLREHFEWLRKDYPDDPLSYDLSMEHGSLSPNGKWIAAGQQSSLHYIFDVNTLEIVGEIGHLSEYPHYAVFSADSSMVALSSCHFYNGETVGVPTELLPGLETEPYETDNRCTVLEEGSRVYAAVSRGDEFIIGDASGYLRAFDLMGNFRWQHFIGSSVGDIDISPDGKQLVVTTYAGFLSILN</sequence>
<evidence type="ECO:0008006" key="3">
    <source>
        <dbReference type="Google" id="ProtNLM"/>
    </source>
</evidence>
<organism evidence="1 2">
    <name type="scientific">Thalassoglobus neptunius</name>
    <dbReference type="NCBI Taxonomy" id="1938619"/>
    <lineage>
        <taxon>Bacteria</taxon>
        <taxon>Pseudomonadati</taxon>
        <taxon>Planctomycetota</taxon>
        <taxon>Planctomycetia</taxon>
        <taxon>Planctomycetales</taxon>
        <taxon>Planctomycetaceae</taxon>
        <taxon>Thalassoglobus</taxon>
    </lineage>
</organism>
<gene>
    <name evidence="1" type="ORF">KOR42_22200</name>
</gene>
<name>A0A5C5X7E9_9PLAN</name>
<comment type="caution">
    <text evidence="1">The sequence shown here is derived from an EMBL/GenBank/DDBJ whole genome shotgun (WGS) entry which is preliminary data.</text>
</comment>
<dbReference type="OrthoDB" id="267093at2"/>